<protein>
    <submittedName>
        <fullName evidence="2">Uncharacterized protein</fullName>
    </submittedName>
</protein>
<evidence type="ECO:0000313" key="2">
    <source>
        <dbReference type="EMBL" id="KIM58441.1"/>
    </source>
</evidence>
<reference evidence="2 3" key="1">
    <citation type="submission" date="2014-04" db="EMBL/GenBank/DDBJ databases">
        <authorList>
            <consortium name="DOE Joint Genome Institute"/>
            <person name="Kuo A."/>
            <person name="Kohler A."/>
            <person name="Nagy L.G."/>
            <person name="Floudas D."/>
            <person name="Copeland A."/>
            <person name="Barry K.W."/>
            <person name="Cichocki N."/>
            <person name="Veneault-Fourrey C."/>
            <person name="LaButti K."/>
            <person name="Lindquist E.A."/>
            <person name="Lipzen A."/>
            <person name="Lundell T."/>
            <person name="Morin E."/>
            <person name="Murat C."/>
            <person name="Sun H."/>
            <person name="Tunlid A."/>
            <person name="Henrissat B."/>
            <person name="Grigoriev I.V."/>
            <person name="Hibbett D.S."/>
            <person name="Martin F."/>
            <person name="Nordberg H.P."/>
            <person name="Cantor M.N."/>
            <person name="Hua S.X."/>
        </authorList>
    </citation>
    <scope>NUCLEOTIDE SEQUENCE [LARGE SCALE GENOMIC DNA]</scope>
    <source>
        <strain evidence="2 3">Foug A</strain>
    </source>
</reference>
<dbReference type="EMBL" id="KN822086">
    <property type="protein sequence ID" value="KIM58441.1"/>
    <property type="molecule type" value="Genomic_DNA"/>
</dbReference>
<proteinExistence type="predicted"/>
<feature type="transmembrane region" description="Helical" evidence="1">
    <location>
        <begin position="27"/>
        <end position="52"/>
    </location>
</feature>
<keyword evidence="1" id="KW-1133">Transmembrane helix</keyword>
<dbReference type="AlphaFoldDB" id="A0A0C3DR15"/>
<keyword evidence="1" id="KW-0472">Membrane</keyword>
<dbReference type="HOGENOM" id="CLU_2997814_0_0_1"/>
<keyword evidence="3" id="KW-1185">Reference proteome</keyword>
<dbReference type="InParanoid" id="A0A0C3DR15"/>
<dbReference type="Proteomes" id="UP000053989">
    <property type="component" value="Unassembled WGS sequence"/>
</dbReference>
<sequence>MTTNRHSSAASTCVELMSLPLVVPPHYVAHVALFAAAITSCLVLNTCCCWLVSALDC</sequence>
<name>A0A0C3DR15_9AGAM</name>
<gene>
    <name evidence="2" type="ORF">SCLCIDRAFT_28096</name>
</gene>
<keyword evidence="1" id="KW-0812">Transmembrane</keyword>
<evidence type="ECO:0000313" key="3">
    <source>
        <dbReference type="Proteomes" id="UP000053989"/>
    </source>
</evidence>
<organism evidence="2 3">
    <name type="scientific">Scleroderma citrinum Foug A</name>
    <dbReference type="NCBI Taxonomy" id="1036808"/>
    <lineage>
        <taxon>Eukaryota</taxon>
        <taxon>Fungi</taxon>
        <taxon>Dikarya</taxon>
        <taxon>Basidiomycota</taxon>
        <taxon>Agaricomycotina</taxon>
        <taxon>Agaricomycetes</taxon>
        <taxon>Agaricomycetidae</taxon>
        <taxon>Boletales</taxon>
        <taxon>Sclerodermatineae</taxon>
        <taxon>Sclerodermataceae</taxon>
        <taxon>Scleroderma</taxon>
    </lineage>
</organism>
<evidence type="ECO:0000256" key="1">
    <source>
        <dbReference type="SAM" id="Phobius"/>
    </source>
</evidence>
<reference evidence="3" key="2">
    <citation type="submission" date="2015-01" db="EMBL/GenBank/DDBJ databases">
        <title>Evolutionary Origins and Diversification of the Mycorrhizal Mutualists.</title>
        <authorList>
            <consortium name="DOE Joint Genome Institute"/>
            <consortium name="Mycorrhizal Genomics Consortium"/>
            <person name="Kohler A."/>
            <person name="Kuo A."/>
            <person name="Nagy L.G."/>
            <person name="Floudas D."/>
            <person name="Copeland A."/>
            <person name="Barry K.W."/>
            <person name="Cichocki N."/>
            <person name="Veneault-Fourrey C."/>
            <person name="LaButti K."/>
            <person name="Lindquist E.A."/>
            <person name="Lipzen A."/>
            <person name="Lundell T."/>
            <person name="Morin E."/>
            <person name="Murat C."/>
            <person name="Riley R."/>
            <person name="Ohm R."/>
            <person name="Sun H."/>
            <person name="Tunlid A."/>
            <person name="Henrissat B."/>
            <person name="Grigoriev I.V."/>
            <person name="Hibbett D.S."/>
            <person name="Martin F."/>
        </authorList>
    </citation>
    <scope>NUCLEOTIDE SEQUENCE [LARGE SCALE GENOMIC DNA]</scope>
    <source>
        <strain evidence="3">Foug A</strain>
    </source>
</reference>
<accession>A0A0C3DR15</accession>